<dbReference type="Pfam" id="PF13304">
    <property type="entry name" value="AAA_21"/>
    <property type="match status" value="1"/>
</dbReference>
<reference evidence="3" key="1">
    <citation type="submission" date="2022-12" db="EMBL/GenBank/DDBJ databases">
        <authorList>
            <person name="Ruckert C."/>
            <person name="Busche T."/>
            <person name="Kalinowski J."/>
            <person name="Wittmann C."/>
        </authorList>
    </citation>
    <scope>NUCLEOTIDE SEQUENCE</scope>
    <source>
        <strain evidence="3">DSM 40467</strain>
    </source>
</reference>
<dbReference type="Pfam" id="PF20469">
    <property type="entry name" value="OLD-like_TOPRIM"/>
    <property type="match status" value="1"/>
</dbReference>
<feature type="domain" description="OLD protein-like TOPRIM" evidence="2">
    <location>
        <begin position="388"/>
        <end position="452"/>
    </location>
</feature>
<dbReference type="EMBL" id="CP114413">
    <property type="protein sequence ID" value="WAZ24384.1"/>
    <property type="molecule type" value="Genomic_DNA"/>
</dbReference>
<gene>
    <name evidence="3" type="ORF">STRCI_005797</name>
</gene>
<dbReference type="InterPro" id="IPR003959">
    <property type="entry name" value="ATPase_AAA_core"/>
</dbReference>
<evidence type="ECO:0000313" key="3">
    <source>
        <dbReference type="EMBL" id="WAZ24384.1"/>
    </source>
</evidence>
<dbReference type="InterPro" id="IPR034139">
    <property type="entry name" value="TOPRIM_OLD"/>
</dbReference>
<dbReference type="PANTHER" id="PTHR43581:SF4">
    <property type="entry name" value="ATP_GTP PHOSPHATASE"/>
    <property type="match status" value="1"/>
</dbReference>
<evidence type="ECO:0000259" key="1">
    <source>
        <dbReference type="Pfam" id="PF13304"/>
    </source>
</evidence>
<accession>A0ABY7KJ69</accession>
<dbReference type="Gene3D" id="3.40.50.300">
    <property type="entry name" value="P-loop containing nucleotide triphosphate hydrolases"/>
    <property type="match status" value="1"/>
</dbReference>
<dbReference type="SUPFAM" id="SSF52540">
    <property type="entry name" value="P-loop containing nucleoside triphosphate hydrolases"/>
    <property type="match status" value="1"/>
</dbReference>
<dbReference type="InterPro" id="IPR027417">
    <property type="entry name" value="P-loop_NTPase"/>
</dbReference>
<keyword evidence="4" id="KW-1185">Reference proteome</keyword>
<dbReference type="PANTHER" id="PTHR43581">
    <property type="entry name" value="ATP/GTP PHOSPHATASE"/>
    <property type="match status" value="1"/>
</dbReference>
<evidence type="ECO:0000313" key="4">
    <source>
        <dbReference type="Proteomes" id="UP001164439"/>
    </source>
</evidence>
<proteinExistence type="predicted"/>
<sequence length="578" mass="63694">MRITRLRIKNFRNLASVDVPLSAYNVFVGENRVGKSNLIHALRLLFDPTLPNSDRNLRREDFWDGLANGRIDWDPFTENAEISISVDIEDFEDDDRASAVLAGAVVSRSPVKARLTFKYAPKDLPGDATDVSAYRAFIFQGDDESNFMPAELRSFLHLAFLHALRDVESDVTNWRRSPLRQLLEAAAESSTATELTKIADSIEQANSQVSALPSIKDLGDKITNLMTDMVGPSHALQSELGVASPDPQRLIRTLRLFVDGDNKRPLSSASLGSLNILYFTLMELGLERRLSKEIAHSMLTIEEPEAHLHPHLQRLVFRRLLESASDTHTVFVTTQSPHIASAAGPQNIIFLRDNGKSTDALSAADANLSDEDWEDIARYLDVTRAEMIFAKRVLLVEGYAEQAIVPALAEGLGYDLDKYGITVCAIHGTHFLPYIAFCKAVGIPYAVITDGDETASKAKGRRVVTGNLRARRWLTALKQSGTAEESGIFVGKTTFEFDLASTSDANLQAGIATLKGLARTQQALNDITSWGGLLPTYKQYLGMIRRVGGKGRYANAVLGHELDCPAYVQNAIEHLVAQ</sequence>
<organism evidence="3 4">
    <name type="scientific">Streptomyces cinnabarinus</name>
    <dbReference type="NCBI Taxonomy" id="67287"/>
    <lineage>
        <taxon>Bacteria</taxon>
        <taxon>Bacillati</taxon>
        <taxon>Actinomycetota</taxon>
        <taxon>Actinomycetes</taxon>
        <taxon>Kitasatosporales</taxon>
        <taxon>Streptomycetaceae</taxon>
        <taxon>Streptomyces</taxon>
    </lineage>
</organism>
<name>A0ABY7KJ69_9ACTN</name>
<dbReference type="InterPro" id="IPR051396">
    <property type="entry name" value="Bact_Antivir_Def_Nuclease"/>
</dbReference>
<feature type="domain" description="ATPase AAA-type core" evidence="1">
    <location>
        <begin position="25"/>
        <end position="339"/>
    </location>
</feature>
<dbReference type="RefSeq" id="WP_269661891.1">
    <property type="nucleotide sequence ID" value="NZ_CP114413.1"/>
</dbReference>
<dbReference type="CDD" id="cd01026">
    <property type="entry name" value="TOPRIM_OLD"/>
    <property type="match status" value="1"/>
</dbReference>
<dbReference type="Proteomes" id="UP001164439">
    <property type="component" value="Chromosome"/>
</dbReference>
<protein>
    <submittedName>
        <fullName evidence="3">AAA family ATPase</fullName>
    </submittedName>
</protein>
<evidence type="ECO:0000259" key="2">
    <source>
        <dbReference type="Pfam" id="PF20469"/>
    </source>
</evidence>